<dbReference type="EMBL" id="BMWD01000019">
    <property type="protein sequence ID" value="GGX76186.1"/>
    <property type="molecule type" value="Genomic_DNA"/>
</dbReference>
<dbReference type="InterPro" id="IPR052704">
    <property type="entry name" value="ECF_Sigma-70_Domain"/>
</dbReference>
<dbReference type="InterPro" id="IPR032710">
    <property type="entry name" value="NTF2-like_dom_sf"/>
</dbReference>
<dbReference type="Proteomes" id="UP000645555">
    <property type="component" value="Unassembled WGS sequence"/>
</dbReference>
<dbReference type="RefSeq" id="WP_229916453.1">
    <property type="nucleotide sequence ID" value="NZ_BMWD01000019.1"/>
</dbReference>
<proteinExistence type="predicted"/>
<reference evidence="2" key="2">
    <citation type="submission" date="2020-09" db="EMBL/GenBank/DDBJ databases">
        <authorList>
            <person name="Sun Q."/>
            <person name="Ohkuma M."/>
        </authorList>
    </citation>
    <scope>NUCLEOTIDE SEQUENCE</scope>
    <source>
        <strain evidence="2">JCM 4956</strain>
    </source>
</reference>
<organism evidence="2 3">
    <name type="scientific">Streptomyces fructofermentans</name>
    <dbReference type="NCBI Taxonomy" id="152141"/>
    <lineage>
        <taxon>Bacteria</taxon>
        <taxon>Bacillati</taxon>
        <taxon>Actinomycetota</taxon>
        <taxon>Actinomycetes</taxon>
        <taxon>Kitasatosporales</taxon>
        <taxon>Streptomycetaceae</taxon>
        <taxon>Streptomyces</taxon>
    </lineage>
</organism>
<sequence length="306" mass="33014">MNDADDSVSIAELLDERQHLLDVARRMLGNDFEAEGATAEAYRRWFELPGPVRAGVAAPRAWLADAVCEICTRRVASVERRKVLRAGESRGGTADLNRVLQQEVSEALHNALGSLSAAERGAFVLADAPRAAGVTAPDVTGRAEPGFPDLADRALRSLRARRARPTTPQQHDAVVRTVRAACATEDAALLSSLLAPDAMAFFDGGGKVRARTEPVHGDLQVARSLLSLLTRCPRVSLHTHSVNGRTGIVVRCDRRVAAVISLDITGHHAVQVWVTLNPDKLRSWNREGTPGNRPGRESGPSEAQEE</sequence>
<evidence type="ECO:0000256" key="1">
    <source>
        <dbReference type="SAM" id="MobiDB-lite"/>
    </source>
</evidence>
<dbReference type="PANTHER" id="PTHR30173">
    <property type="entry name" value="SIGMA 19 FACTOR"/>
    <property type="match status" value="1"/>
</dbReference>
<dbReference type="GO" id="GO:0016987">
    <property type="term" value="F:sigma factor activity"/>
    <property type="evidence" value="ECO:0007669"/>
    <property type="project" value="TreeGrafter"/>
</dbReference>
<dbReference type="SUPFAM" id="SSF54427">
    <property type="entry name" value="NTF2-like"/>
    <property type="match status" value="1"/>
</dbReference>
<evidence type="ECO:0000313" key="3">
    <source>
        <dbReference type="Proteomes" id="UP000645555"/>
    </source>
</evidence>
<gene>
    <name evidence="2" type="ORF">GCM10010515_49800</name>
</gene>
<evidence type="ECO:0000313" key="2">
    <source>
        <dbReference type="EMBL" id="GGX76186.1"/>
    </source>
</evidence>
<dbReference type="PANTHER" id="PTHR30173:SF43">
    <property type="entry name" value="ECF RNA POLYMERASE SIGMA FACTOR SIGI-RELATED"/>
    <property type="match status" value="1"/>
</dbReference>
<accession>A0A918NKR4</accession>
<feature type="region of interest" description="Disordered" evidence="1">
    <location>
        <begin position="281"/>
        <end position="306"/>
    </location>
</feature>
<keyword evidence="3" id="KW-1185">Reference proteome</keyword>
<dbReference type="GO" id="GO:0006352">
    <property type="term" value="P:DNA-templated transcription initiation"/>
    <property type="evidence" value="ECO:0007669"/>
    <property type="project" value="InterPro"/>
</dbReference>
<reference evidence="2" key="1">
    <citation type="journal article" date="2014" name="Int. J. Syst. Evol. Microbiol.">
        <title>Complete genome sequence of Corynebacterium casei LMG S-19264T (=DSM 44701T), isolated from a smear-ripened cheese.</title>
        <authorList>
            <consortium name="US DOE Joint Genome Institute (JGI-PGF)"/>
            <person name="Walter F."/>
            <person name="Albersmeier A."/>
            <person name="Kalinowski J."/>
            <person name="Ruckert C."/>
        </authorList>
    </citation>
    <scope>NUCLEOTIDE SEQUENCE</scope>
    <source>
        <strain evidence="2">JCM 4956</strain>
    </source>
</reference>
<dbReference type="AlphaFoldDB" id="A0A918NKR4"/>
<dbReference type="SUPFAM" id="SSF88946">
    <property type="entry name" value="Sigma2 domain of RNA polymerase sigma factors"/>
    <property type="match status" value="1"/>
</dbReference>
<comment type="caution">
    <text evidence="2">The sequence shown here is derived from an EMBL/GenBank/DDBJ whole genome shotgun (WGS) entry which is preliminary data.</text>
</comment>
<protein>
    <submittedName>
        <fullName evidence="2">RNA polymerase sigma factor</fullName>
    </submittedName>
</protein>
<name>A0A918NKR4_9ACTN</name>
<dbReference type="InterPro" id="IPR013325">
    <property type="entry name" value="RNA_pol_sigma_r2"/>
</dbReference>